<gene>
    <name evidence="2" type="ORF">DVK85_06710</name>
</gene>
<dbReference type="InterPro" id="IPR015943">
    <property type="entry name" value="WD40/YVTN_repeat-like_dom_sf"/>
</dbReference>
<keyword evidence="3" id="KW-1185">Reference proteome</keyword>
<dbReference type="Gene3D" id="2.130.10.10">
    <property type="entry name" value="YVTN repeat-like/Quinoprotein amine dehydrogenase"/>
    <property type="match status" value="1"/>
</dbReference>
<feature type="signal peptide" evidence="1">
    <location>
        <begin position="1"/>
        <end position="27"/>
    </location>
</feature>
<dbReference type="Proteomes" id="UP000253951">
    <property type="component" value="Chromosome"/>
</dbReference>
<sequence length="373" mass="42910">MMRKHIQIRMKYLYIAFSLLCSFVSYSQSESTEPSEKIYTTMLNDDSNLYALNDKGQLTVWDLKTLKKIYKQNDTLPKYTALAKNKNDVVYLGSSKGFVYRLKHYYSAELIYRPKKTATEIYFIFFNSKNEMYFVLNDGLYCVKEDKLYNQFKNTGFSAMQRVSFNGANSDPDIYFDVPTVAFIDSNDRIWMSDCMGEFGCTRNTFDANNNKILDEVTELNYIQSFTEDTLGNVYVTEGIEHRGRHGEIYKVSPSLKAIKLYDSYDSDFDFEGEKIVLENGLFIGAGAWNKAEKKLYFASSDGFYRAAISTKNKLIDVEKLFSPVLTAKRENLAIGMQMPVKQVAFTNDNRLLFLTAANGIGVYNGEEYIMLE</sequence>
<dbReference type="SUPFAM" id="SSF50998">
    <property type="entry name" value="Quinoprotein alcohol dehydrogenase-like"/>
    <property type="match status" value="1"/>
</dbReference>
<reference evidence="2 3" key="1">
    <citation type="submission" date="2018-07" db="EMBL/GenBank/DDBJ databases">
        <title>Complete genome sequence of Flavobacterium arcticum type strain SM1502T.</title>
        <authorList>
            <person name="Li Y."/>
            <person name="Li D.-D."/>
        </authorList>
    </citation>
    <scope>NUCLEOTIDE SEQUENCE [LARGE SCALE GENOMIC DNA]</scope>
    <source>
        <strain evidence="2 3">SM1502</strain>
    </source>
</reference>
<dbReference type="KEGG" id="fat:DVK85_06710"/>
<accession>A0A345HBJ1</accession>
<protein>
    <recommendedName>
        <fullName evidence="4">WD40 repeat domain-containing protein</fullName>
    </recommendedName>
</protein>
<name>A0A345HBJ1_9FLAO</name>
<evidence type="ECO:0000256" key="1">
    <source>
        <dbReference type="SAM" id="SignalP"/>
    </source>
</evidence>
<feature type="chain" id="PRO_5016980989" description="WD40 repeat domain-containing protein" evidence="1">
    <location>
        <begin position="28"/>
        <end position="373"/>
    </location>
</feature>
<evidence type="ECO:0008006" key="4">
    <source>
        <dbReference type="Google" id="ProtNLM"/>
    </source>
</evidence>
<organism evidence="2 3">
    <name type="scientific">Flavobacterium arcticum</name>
    <dbReference type="NCBI Taxonomy" id="1784713"/>
    <lineage>
        <taxon>Bacteria</taxon>
        <taxon>Pseudomonadati</taxon>
        <taxon>Bacteroidota</taxon>
        <taxon>Flavobacteriia</taxon>
        <taxon>Flavobacteriales</taxon>
        <taxon>Flavobacteriaceae</taxon>
        <taxon>Flavobacterium</taxon>
    </lineage>
</organism>
<evidence type="ECO:0000313" key="3">
    <source>
        <dbReference type="Proteomes" id="UP000253951"/>
    </source>
</evidence>
<dbReference type="EMBL" id="CP031188">
    <property type="protein sequence ID" value="AXG73951.1"/>
    <property type="molecule type" value="Genomic_DNA"/>
</dbReference>
<dbReference type="InterPro" id="IPR011047">
    <property type="entry name" value="Quinoprotein_ADH-like_sf"/>
</dbReference>
<dbReference type="RefSeq" id="WP_114677710.1">
    <property type="nucleotide sequence ID" value="NZ_CP031188.1"/>
</dbReference>
<keyword evidence="1" id="KW-0732">Signal</keyword>
<proteinExistence type="predicted"/>
<dbReference type="AlphaFoldDB" id="A0A345HBJ1"/>
<evidence type="ECO:0000313" key="2">
    <source>
        <dbReference type="EMBL" id="AXG73951.1"/>
    </source>
</evidence>